<dbReference type="Gene3D" id="3.40.50.1820">
    <property type="entry name" value="alpha/beta hydrolase"/>
    <property type="match status" value="1"/>
</dbReference>
<sequence length="352" mass="38436">MENMTNNLWWPGCGYVNSTSDFDGGCGATCFDKGFMEKMSSFNKKHPGFQVTYPSRAGTGHGGNDIETIGLTGWWLPADRGDARIVLQHGFKSNSNMERTMLYAYLLRSMGFSVLVNNLRDHCYSENSTAHVYEWGHAYPMDLLGAWDYAVNDPDGLLGGKLPPQKVGLQGFSLGGFLTNIAFGLEAKVPAAWVEAPPFVPQTVFSHGLSKTLSGMGLGFLSSLLASPVWGSVQKAALAKGVDLEYHLPEKALPRGPDSKRPIFWAHNKLDDTVPFSEGQKLIELLKSYPEKYEVKGSFVSDALCNGENHCMDMLRDPDGYSAKMCDFWTGVFGIESSACGLDKEGPAISSV</sequence>
<proteinExistence type="predicted"/>
<accession>A0A813GMP7</accession>
<organism evidence="1 2">
    <name type="scientific">Polarella glacialis</name>
    <name type="common">Dinoflagellate</name>
    <dbReference type="NCBI Taxonomy" id="89957"/>
    <lineage>
        <taxon>Eukaryota</taxon>
        <taxon>Sar</taxon>
        <taxon>Alveolata</taxon>
        <taxon>Dinophyceae</taxon>
        <taxon>Suessiales</taxon>
        <taxon>Suessiaceae</taxon>
        <taxon>Polarella</taxon>
    </lineage>
</organism>
<dbReference type="InterPro" id="IPR029058">
    <property type="entry name" value="AB_hydrolase_fold"/>
</dbReference>
<dbReference type="SUPFAM" id="SSF53474">
    <property type="entry name" value="alpha/beta-Hydrolases"/>
    <property type="match status" value="1"/>
</dbReference>
<dbReference type="Proteomes" id="UP000654075">
    <property type="component" value="Unassembled WGS sequence"/>
</dbReference>
<gene>
    <name evidence="1" type="ORF">PGLA1383_LOCUS43208</name>
</gene>
<dbReference type="EMBL" id="CAJNNV010028942">
    <property type="protein sequence ID" value="CAE8626260.1"/>
    <property type="molecule type" value="Genomic_DNA"/>
</dbReference>
<comment type="caution">
    <text evidence="1">The sequence shown here is derived from an EMBL/GenBank/DDBJ whole genome shotgun (WGS) entry which is preliminary data.</text>
</comment>
<evidence type="ECO:0008006" key="3">
    <source>
        <dbReference type="Google" id="ProtNLM"/>
    </source>
</evidence>
<evidence type="ECO:0000313" key="2">
    <source>
        <dbReference type="Proteomes" id="UP000654075"/>
    </source>
</evidence>
<evidence type="ECO:0000313" key="1">
    <source>
        <dbReference type="EMBL" id="CAE8626260.1"/>
    </source>
</evidence>
<dbReference type="OrthoDB" id="410323at2759"/>
<keyword evidence="2" id="KW-1185">Reference proteome</keyword>
<dbReference type="OMA" id="GIESSAC"/>
<reference evidence="1" key="1">
    <citation type="submission" date="2021-02" db="EMBL/GenBank/DDBJ databases">
        <authorList>
            <person name="Dougan E. K."/>
            <person name="Rhodes N."/>
            <person name="Thang M."/>
            <person name="Chan C."/>
        </authorList>
    </citation>
    <scope>NUCLEOTIDE SEQUENCE</scope>
</reference>
<name>A0A813GMP7_POLGL</name>
<dbReference type="AlphaFoldDB" id="A0A813GMP7"/>
<protein>
    <recommendedName>
        <fullName evidence="3">Peptidase S9 prolyl oligopeptidase catalytic domain-containing protein</fullName>
    </recommendedName>
</protein>